<protein>
    <submittedName>
        <fullName evidence="2">Uncharacterized protein</fullName>
    </submittedName>
</protein>
<feature type="compositionally biased region" description="Basic and acidic residues" evidence="1">
    <location>
        <begin position="20"/>
        <end position="41"/>
    </location>
</feature>
<proteinExistence type="predicted"/>
<dbReference type="EMBL" id="UATH01000001">
    <property type="protein sequence ID" value="SPY08144.1"/>
    <property type="molecule type" value="Genomic_DNA"/>
</dbReference>
<dbReference type="RefSeq" id="WP_181464220.1">
    <property type="nucleotide sequence ID" value="NZ_UATH01000001.1"/>
</dbReference>
<evidence type="ECO:0000256" key="1">
    <source>
        <dbReference type="SAM" id="MobiDB-lite"/>
    </source>
</evidence>
<accession>A0A2X1WHP9</accession>
<dbReference type="Proteomes" id="UP000250242">
    <property type="component" value="Unassembled WGS sequence"/>
</dbReference>
<reference evidence="2 3" key="1">
    <citation type="submission" date="2018-06" db="EMBL/GenBank/DDBJ databases">
        <authorList>
            <consortium name="Pathogen Informatics"/>
            <person name="Doyle S."/>
        </authorList>
    </citation>
    <scope>NUCLEOTIDE SEQUENCE [LARGE SCALE GENOMIC DNA]</scope>
    <source>
        <strain evidence="2 3">NCTC11009</strain>
    </source>
</reference>
<sequence length="53" mass="6375">MMDLDFDSWYSILLSLASKHGENVSDEDAWRESFDDGKWPEDAFYDEYPEHRK</sequence>
<name>A0A2X1WHP9_9BURK</name>
<evidence type="ECO:0000313" key="3">
    <source>
        <dbReference type="Proteomes" id="UP000250242"/>
    </source>
</evidence>
<gene>
    <name evidence="2" type="ORF">NCTC11009_01365</name>
</gene>
<feature type="region of interest" description="Disordered" evidence="1">
    <location>
        <begin position="20"/>
        <end position="53"/>
    </location>
</feature>
<evidence type="ECO:0000313" key="2">
    <source>
        <dbReference type="EMBL" id="SPY08144.1"/>
    </source>
</evidence>
<organism evidence="2 3">
    <name type="scientific">Oligella urethralis</name>
    <dbReference type="NCBI Taxonomy" id="90245"/>
    <lineage>
        <taxon>Bacteria</taxon>
        <taxon>Pseudomonadati</taxon>
        <taxon>Pseudomonadota</taxon>
        <taxon>Betaproteobacteria</taxon>
        <taxon>Burkholderiales</taxon>
        <taxon>Alcaligenaceae</taxon>
        <taxon>Oligella</taxon>
    </lineage>
</organism>
<dbReference type="AlphaFoldDB" id="A0A2X1WHP9"/>